<dbReference type="InterPro" id="IPR024464">
    <property type="entry name" value="DUF2391"/>
</dbReference>
<dbReference type="Proteomes" id="UP000698028">
    <property type="component" value="Unassembled WGS sequence"/>
</dbReference>
<keyword evidence="1" id="KW-0472">Membrane</keyword>
<evidence type="ECO:0000313" key="2">
    <source>
        <dbReference type="EMBL" id="MBW0145358.1"/>
    </source>
</evidence>
<feature type="transmembrane region" description="Helical" evidence="1">
    <location>
        <begin position="120"/>
        <end position="141"/>
    </location>
</feature>
<sequence length="285" mass="31293">MIAITPWDCEITDKDECCKAGDVETRDLARGMAGALFVSLPLLFTMEMWQIARTIPDTVLLIFLSLSFFIVRAFIEFAGYRREAWQRSKWWDALVAMGIGLVASAVTLFVAGIISFQVDYYLSAKLIALETIPTSIGAAVAMNQLGGGDAAKDVPFSPDLSVLIASLLGGFLFAFNIAPTIETKVIVLQQSWWQVGLTFLLSLGVSYLMVAVACFETRDLDKRRIINAEWLEALIAYLVAFLISMLLLWVFGYGTPTDPLEVWLPQTIALAYATTLGGAAGRLIL</sequence>
<feature type="transmembrane region" description="Helical" evidence="1">
    <location>
        <begin position="90"/>
        <end position="114"/>
    </location>
</feature>
<organism evidence="2 3">
    <name type="scientific">Sphingomicrobium clamense</name>
    <dbReference type="NCBI Taxonomy" id="2851013"/>
    <lineage>
        <taxon>Bacteria</taxon>
        <taxon>Pseudomonadati</taxon>
        <taxon>Pseudomonadota</taxon>
        <taxon>Alphaproteobacteria</taxon>
        <taxon>Sphingomonadales</taxon>
        <taxon>Sphingomonadaceae</taxon>
        <taxon>Sphingomicrobium</taxon>
    </lineage>
</organism>
<proteinExistence type="predicted"/>
<dbReference type="EMBL" id="JAHVAH010000001">
    <property type="protein sequence ID" value="MBW0145358.1"/>
    <property type="molecule type" value="Genomic_DNA"/>
</dbReference>
<feature type="transmembrane region" description="Helical" evidence="1">
    <location>
        <begin position="193"/>
        <end position="214"/>
    </location>
</feature>
<evidence type="ECO:0000256" key="1">
    <source>
        <dbReference type="SAM" id="Phobius"/>
    </source>
</evidence>
<comment type="caution">
    <text evidence="2">The sequence shown here is derived from an EMBL/GenBank/DDBJ whole genome shotgun (WGS) entry which is preliminary data.</text>
</comment>
<feature type="transmembrane region" description="Helical" evidence="1">
    <location>
        <begin position="162"/>
        <end position="181"/>
    </location>
</feature>
<name>A0ABS6V8I6_9SPHN</name>
<feature type="transmembrane region" description="Helical" evidence="1">
    <location>
        <begin position="234"/>
        <end position="251"/>
    </location>
</feature>
<protein>
    <submittedName>
        <fullName evidence="2">TIGR02587 family membrane protein</fullName>
    </submittedName>
</protein>
<feature type="transmembrane region" description="Helical" evidence="1">
    <location>
        <begin position="58"/>
        <end position="78"/>
    </location>
</feature>
<accession>A0ABS6V8I6</accession>
<keyword evidence="1" id="KW-1133">Transmembrane helix</keyword>
<gene>
    <name evidence="2" type="ORF">KTQ36_08630</name>
</gene>
<reference evidence="2 3" key="1">
    <citation type="submission" date="2021-07" db="EMBL/GenBank/DDBJ databases">
        <title>The draft genome sequence of Sphingomicrobium sp. B8.</title>
        <authorList>
            <person name="Mu L."/>
        </authorList>
    </citation>
    <scope>NUCLEOTIDE SEQUENCE [LARGE SCALE GENOMIC DNA]</scope>
    <source>
        <strain evidence="2 3">B8</strain>
    </source>
</reference>
<evidence type="ECO:0000313" key="3">
    <source>
        <dbReference type="Proteomes" id="UP000698028"/>
    </source>
</evidence>
<keyword evidence="1" id="KW-0812">Transmembrane</keyword>
<keyword evidence="3" id="KW-1185">Reference proteome</keyword>
<feature type="transmembrane region" description="Helical" evidence="1">
    <location>
        <begin position="33"/>
        <end position="52"/>
    </location>
</feature>
<feature type="transmembrane region" description="Helical" evidence="1">
    <location>
        <begin position="263"/>
        <end position="284"/>
    </location>
</feature>
<dbReference type="Pfam" id="PF09622">
    <property type="entry name" value="DUF2391"/>
    <property type="match status" value="1"/>
</dbReference>
<dbReference type="RefSeq" id="WP_218633271.1">
    <property type="nucleotide sequence ID" value="NZ_JAHVAH010000001.1"/>
</dbReference>